<keyword evidence="2" id="KW-1185">Reference proteome</keyword>
<sequence>MKGFFIMKTTCEICEKETKDKVSYLELETWEFDFLKQEKKDFYSICFNCFDKHTNNFIDKEMDLELRKKRSLLVNKEIQEEIEAILEVK</sequence>
<evidence type="ECO:0000313" key="2">
    <source>
        <dbReference type="Proteomes" id="UP000248646"/>
    </source>
</evidence>
<gene>
    <name evidence="1" type="ORF">C7437_101475</name>
</gene>
<protein>
    <submittedName>
        <fullName evidence="1">Uncharacterized protein</fullName>
    </submittedName>
</protein>
<name>A0A2W7MJB7_9BACI</name>
<organism evidence="1 2">
    <name type="scientific">Psychrobacillus insolitus</name>
    <dbReference type="NCBI Taxonomy" id="1461"/>
    <lineage>
        <taxon>Bacteria</taxon>
        <taxon>Bacillati</taxon>
        <taxon>Bacillota</taxon>
        <taxon>Bacilli</taxon>
        <taxon>Bacillales</taxon>
        <taxon>Bacillaceae</taxon>
        <taxon>Psychrobacillus</taxon>
    </lineage>
</organism>
<comment type="caution">
    <text evidence="1">The sequence shown here is derived from an EMBL/GenBank/DDBJ whole genome shotgun (WGS) entry which is preliminary data.</text>
</comment>
<dbReference type="AlphaFoldDB" id="A0A2W7MJB7"/>
<proteinExistence type="predicted"/>
<dbReference type="Proteomes" id="UP000248646">
    <property type="component" value="Unassembled WGS sequence"/>
</dbReference>
<dbReference type="RefSeq" id="WP_245909186.1">
    <property type="nucleotide sequence ID" value="NZ_QKZI01000001.1"/>
</dbReference>
<accession>A0A2W7MJB7</accession>
<dbReference type="EMBL" id="QKZI01000001">
    <property type="protein sequence ID" value="PZX07362.1"/>
    <property type="molecule type" value="Genomic_DNA"/>
</dbReference>
<reference evidence="1 2" key="1">
    <citation type="submission" date="2018-06" db="EMBL/GenBank/DDBJ databases">
        <title>Genomic Encyclopedia of Type Strains, Phase IV (KMG-IV): sequencing the most valuable type-strain genomes for metagenomic binning, comparative biology and taxonomic classification.</title>
        <authorList>
            <person name="Goeker M."/>
        </authorList>
    </citation>
    <scope>NUCLEOTIDE SEQUENCE [LARGE SCALE GENOMIC DNA]</scope>
    <source>
        <strain evidence="1 2">DSM 5</strain>
    </source>
</reference>
<evidence type="ECO:0000313" key="1">
    <source>
        <dbReference type="EMBL" id="PZX07362.1"/>
    </source>
</evidence>